<gene>
    <name evidence="2" type="ORF">ETD83_37470</name>
</gene>
<sequence length="136" mass="14738">MYRTHEMRMVRIEESGREEWACPTCGRRMLLRWPPHYEKQVVEPGDARAGHIASSADTGSADVPSGTSADVPGTPAGTSNGAHNGGHNGAVDDTPESPQRASARQWRNARRWLRETGVDAAPAPSARTRLDPSEPV</sequence>
<dbReference type="RefSeq" id="WP_138649945.1">
    <property type="nucleotide sequence ID" value="NZ_VCKW01000344.1"/>
</dbReference>
<dbReference type="EMBL" id="VCKW01000344">
    <property type="protein sequence ID" value="TMQ89974.1"/>
    <property type="molecule type" value="Genomic_DNA"/>
</dbReference>
<dbReference type="AlphaFoldDB" id="A0A5C4J159"/>
<reference evidence="2 3" key="1">
    <citation type="submission" date="2019-05" db="EMBL/GenBank/DDBJ databases">
        <title>Draft genome sequence of Actinomadura sp. 14C53.</title>
        <authorList>
            <person name="Saricaoglu S."/>
            <person name="Isik K."/>
        </authorList>
    </citation>
    <scope>NUCLEOTIDE SEQUENCE [LARGE SCALE GENOMIC DNA]</scope>
    <source>
        <strain evidence="2 3">14C53</strain>
    </source>
</reference>
<keyword evidence="3" id="KW-1185">Reference proteome</keyword>
<proteinExistence type="predicted"/>
<organism evidence="2 3">
    <name type="scientific">Actinomadura soli</name>
    <dbReference type="NCBI Taxonomy" id="2508997"/>
    <lineage>
        <taxon>Bacteria</taxon>
        <taxon>Bacillati</taxon>
        <taxon>Actinomycetota</taxon>
        <taxon>Actinomycetes</taxon>
        <taxon>Streptosporangiales</taxon>
        <taxon>Thermomonosporaceae</taxon>
        <taxon>Actinomadura</taxon>
    </lineage>
</organism>
<accession>A0A5C4J159</accession>
<feature type="region of interest" description="Disordered" evidence="1">
    <location>
        <begin position="42"/>
        <end position="136"/>
    </location>
</feature>
<comment type="caution">
    <text evidence="2">The sequence shown here is derived from an EMBL/GenBank/DDBJ whole genome shotgun (WGS) entry which is preliminary data.</text>
</comment>
<evidence type="ECO:0000313" key="3">
    <source>
        <dbReference type="Proteomes" id="UP000309174"/>
    </source>
</evidence>
<name>A0A5C4J159_9ACTN</name>
<protein>
    <submittedName>
        <fullName evidence="2">Uncharacterized protein</fullName>
    </submittedName>
</protein>
<evidence type="ECO:0000313" key="2">
    <source>
        <dbReference type="EMBL" id="TMQ89974.1"/>
    </source>
</evidence>
<evidence type="ECO:0000256" key="1">
    <source>
        <dbReference type="SAM" id="MobiDB-lite"/>
    </source>
</evidence>
<dbReference type="OrthoDB" id="3694481at2"/>
<dbReference type="Proteomes" id="UP000309174">
    <property type="component" value="Unassembled WGS sequence"/>
</dbReference>